<sequence length="450" mass="50382">MIDATIIEHHRRMSQTAADFIDYAVSGNSLGRLSELGQDVHPMFRDYPYALHAWPWFLGPAMRERLRGSVERIPALLNRAILAEFDGAPDELADYYGVPGPVAHLFVELGSETPYMLQRTDAVLTATGMKIVELNVGSSIGGWQIHWMDRHYRQQEGLVPFLARHECRTVDIPDAFMGYLIGAMRDKGFDTRVLFLITEEFERLQGHVALREIFERTLARCGGAGEILFARTADGLEGRADGVYLDGSRLGAVMNSRPDNQVLARAAVRGQILWPDNPFDAVLGDKRSLSILYQHKDTGLFDAAERALIEEFVPWSVALTDTEVEFEGTRMALPALLREQRHRFVIKTAVGQQGDDVFIGKFTDAAEWAEVVERGLREPGWLVQEFCVSLPFYGQHGEQGYGIYDVVWGIFGFGDSYGGCWLRLMEKDSGNGVINSAKGAQEAIVYDVDR</sequence>
<dbReference type="Proteomes" id="UP000321323">
    <property type="component" value="Chromosome"/>
</dbReference>
<dbReference type="EMBL" id="CP136508">
    <property type="protein sequence ID" value="WUR12332.1"/>
    <property type="molecule type" value="Genomic_DNA"/>
</dbReference>
<evidence type="ECO:0000313" key="1">
    <source>
        <dbReference type="EMBL" id="WUR12332.1"/>
    </source>
</evidence>
<accession>A0ABZ1UI18</accession>
<organism evidence="1 2">
    <name type="scientific">[Empedobacter] haloabium</name>
    <dbReference type="NCBI Taxonomy" id="592317"/>
    <lineage>
        <taxon>Bacteria</taxon>
        <taxon>Pseudomonadati</taxon>
        <taxon>Pseudomonadota</taxon>
        <taxon>Betaproteobacteria</taxon>
        <taxon>Burkholderiales</taxon>
        <taxon>Oxalobacteraceae</taxon>
        <taxon>Telluria group</taxon>
        <taxon>Telluria group incertae sedis</taxon>
    </lineage>
</organism>
<gene>
    <name evidence="1" type="ORF">E7V67_021910</name>
</gene>
<proteinExistence type="predicted"/>
<reference evidence="1 2" key="1">
    <citation type="journal article" date="2019" name="Int. J. Syst. Evol. Microbiol.">
        <title>The Draft Whole-Genome Sequence of the Antibiotic Producer Empedobacter haloabium ATCC 31962 Provides Indications for Its Taxonomic Reclassification.</title>
        <authorList>
            <person name="Miess H."/>
            <person name="Arlt P."/>
            <person name="Apel A.K."/>
            <person name="Weber T."/>
            <person name="Nieselt K."/>
            <person name="Hanssen F."/>
            <person name="Czemmel S."/>
            <person name="Nahnsen S."/>
            <person name="Gross H."/>
        </authorList>
    </citation>
    <scope>NUCLEOTIDE SEQUENCE [LARGE SCALE GENOMIC DNA]</scope>
    <source>
        <strain evidence="1 2">ATCC 31962</strain>
    </source>
</reference>
<name>A0ABZ1UI18_9BURK</name>
<evidence type="ECO:0008006" key="3">
    <source>
        <dbReference type="Google" id="ProtNLM"/>
    </source>
</evidence>
<keyword evidence="2" id="KW-1185">Reference proteome</keyword>
<protein>
    <recommendedName>
        <fullName evidence="3">Glutathionylspermidine synthase family protein</fullName>
    </recommendedName>
</protein>
<dbReference type="SUPFAM" id="SSF56059">
    <property type="entry name" value="Glutathione synthetase ATP-binding domain-like"/>
    <property type="match status" value="1"/>
</dbReference>
<evidence type="ECO:0000313" key="2">
    <source>
        <dbReference type="Proteomes" id="UP000321323"/>
    </source>
</evidence>